<reference evidence="1" key="2">
    <citation type="journal article" date="2021" name="PeerJ">
        <title>Extensive microbial diversity within the chicken gut microbiome revealed by metagenomics and culture.</title>
        <authorList>
            <person name="Gilroy R."/>
            <person name="Ravi A."/>
            <person name="Getino M."/>
            <person name="Pursley I."/>
            <person name="Horton D.L."/>
            <person name="Alikhan N.F."/>
            <person name="Baker D."/>
            <person name="Gharbi K."/>
            <person name="Hall N."/>
            <person name="Watson M."/>
            <person name="Adriaenssens E.M."/>
            <person name="Foster-Nyarko E."/>
            <person name="Jarju S."/>
            <person name="Secka A."/>
            <person name="Antonio M."/>
            <person name="Oren A."/>
            <person name="Chaudhuri R.R."/>
            <person name="La Ragione R."/>
            <person name="Hildebrand F."/>
            <person name="Pallen M.J."/>
        </authorList>
    </citation>
    <scope>NUCLEOTIDE SEQUENCE</scope>
    <source>
        <strain evidence="1">21143</strain>
    </source>
</reference>
<dbReference type="Proteomes" id="UP000886722">
    <property type="component" value="Unassembled WGS sequence"/>
</dbReference>
<reference evidence="1" key="1">
    <citation type="submission" date="2020-10" db="EMBL/GenBank/DDBJ databases">
        <authorList>
            <person name="Gilroy R."/>
        </authorList>
    </citation>
    <scope>NUCLEOTIDE SEQUENCE</scope>
    <source>
        <strain evidence="1">21143</strain>
    </source>
</reference>
<sequence>MFLTTAQWIERVKTDMEELTPDWDNVVSQTGGADIDRYIRAKWPEALAQQLLIAPEYLCQGIDISTKLSPQMRQDGSGRVVLPKDMLRMLRFEMKGWRRPVTHFLDNRHPMAEKQYNPYARGGTEKPVAIITTDDYGNTVLDYFSLPPYLYRHEIKSATYLPIPQEKEGGYDLYPLLGDSTCYLCAALVYEILGQSEKAATMRRQMLFT</sequence>
<accession>A0A9D1GG16</accession>
<dbReference type="AlphaFoldDB" id="A0A9D1GG16"/>
<organism evidence="1 2">
    <name type="scientific">Candidatus Caccoplasma intestinavium</name>
    <dbReference type="NCBI Taxonomy" id="2840716"/>
    <lineage>
        <taxon>Bacteria</taxon>
        <taxon>Pseudomonadati</taxon>
        <taxon>Bacteroidota</taxon>
        <taxon>Bacteroidia</taxon>
        <taxon>Bacteroidales</taxon>
        <taxon>Bacteroidaceae</taxon>
        <taxon>Bacteroidaceae incertae sedis</taxon>
        <taxon>Candidatus Caccoplasma</taxon>
    </lineage>
</organism>
<proteinExistence type="predicted"/>
<evidence type="ECO:0000313" key="1">
    <source>
        <dbReference type="EMBL" id="HIT40178.1"/>
    </source>
</evidence>
<comment type="caution">
    <text evidence="1">The sequence shown here is derived from an EMBL/GenBank/DDBJ whole genome shotgun (WGS) entry which is preliminary data.</text>
</comment>
<gene>
    <name evidence="1" type="ORF">IAD06_09120</name>
</gene>
<evidence type="ECO:0000313" key="2">
    <source>
        <dbReference type="Proteomes" id="UP000886722"/>
    </source>
</evidence>
<protein>
    <submittedName>
        <fullName evidence="1">Uncharacterized protein</fullName>
    </submittedName>
</protein>
<name>A0A9D1GG16_9BACT</name>
<dbReference type="EMBL" id="DVKT01000067">
    <property type="protein sequence ID" value="HIT40178.1"/>
    <property type="molecule type" value="Genomic_DNA"/>
</dbReference>